<gene>
    <name evidence="2" type="ORF">OLEA9_A081499</name>
</gene>
<accession>A0A8S0P802</accession>
<dbReference type="EMBL" id="CACTIH010000004">
    <property type="protein sequence ID" value="CAA2933558.1"/>
    <property type="molecule type" value="Genomic_DNA"/>
</dbReference>
<evidence type="ECO:0000256" key="1">
    <source>
        <dbReference type="SAM" id="MobiDB-lite"/>
    </source>
</evidence>
<comment type="caution">
    <text evidence="2">The sequence shown here is derived from an EMBL/GenBank/DDBJ whole genome shotgun (WGS) entry which is preliminary data.</text>
</comment>
<sequence length="50" mass="5568">MRVLIGSDLSNVDEEKAAERSGVELQGPRRSIKPDALANGNKKREQFDQN</sequence>
<reference evidence="2 3" key="1">
    <citation type="submission" date="2019-12" db="EMBL/GenBank/DDBJ databases">
        <authorList>
            <person name="Alioto T."/>
            <person name="Alioto T."/>
            <person name="Gomez Garrido J."/>
        </authorList>
    </citation>
    <scope>NUCLEOTIDE SEQUENCE [LARGE SCALE GENOMIC DNA]</scope>
</reference>
<name>A0A8S0P802_OLEEU</name>
<evidence type="ECO:0000313" key="2">
    <source>
        <dbReference type="EMBL" id="CAA2933558.1"/>
    </source>
</evidence>
<dbReference type="Gramene" id="OE9A081499T1">
    <property type="protein sequence ID" value="OE9A081499C1"/>
    <property type="gene ID" value="OE9A081499"/>
</dbReference>
<dbReference type="AlphaFoldDB" id="A0A8S0P802"/>
<evidence type="ECO:0000313" key="3">
    <source>
        <dbReference type="Proteomes" id="UP000594638"/>
    </source>
</evidence>
<dbReference type="Proteomes" id="UP000594638">
    <property type="component" value="Unassembled WGS sequence"/>
</dbReference>
<proteinExistence type="predicted"/>
<keyword evidence="3" id="KW-1185">Reference proteome</keyword>
<organism evidence="2 3">
    <name type="scientific">Olea europaea subsp. europaea</name>
    <dbReference type="NCBI Taxonomy" id="158383"/>
    <lineage>
        <taxon>Eukaryota</taxon>
        <taxon>Viridiplantae</taxon>
        <taxon>Streptophyta</taxon>
        <taxon>Embryophyta</taxon>
        <taxon>Tracheophyta</taxon>
        <taxon>Spermatophyta</taxon>
        <taxon>Magnoliopsida</taxon>
        <taxon>eudicotyledons</taxon>
        <taxon>Gunneridae</taxon>
        <taxon>Pentapetalae</taxon>
        <taxon>asterids</taxon>
        <taxon>lamiids</taxon>
        <taxon>Lamiales</taxon>
        <taxon>Oleaceae</taxon>
        <taxon>Oleeae</taxon>
        <taxon>Olea</taxon>
    </lineage>
</organism>
<feature type="region of interest" description="Disordered" evidence="1">
    <location>
        <begin position="1"/>
        <end position="50"/>
    </location>
</feature>
<protein>
    <submittedName>
        <fullName evidence="2">Uncharacterized protein</fullName>
    </submittedName>
</protein>
<feature type="compositionally biased region" description="Basic and acidic residues" evidence="1">
    <location>
        <begin position="13"/>
        <end position="22"/>
    </location>
</feature>